<gene>
    <name evidence="2" type="ORF">KOF27_00600</name>
</gene>
<sequence length="303" mass="34756">MNQTGVLYWVKIVFFFVGMVGIMNNLNAEEKIKKNYIVNFNTNDALCFVKINDMLVMDNVGMTENNFTSGKTISSYLQNGDNTLSITMLNDSLKGDHKVTSNMWCSAIVTEANEKSPVSGVKLIVEDGKISVDPNFNPRKIAYFGDSPRADDEEKGMIEVTQSFYASNLPDWAWTTARPMTEKDIPAIKEFYVSLQNDFKNQNLNIIYQKTEGMWHSLAIEQGSTPQKMWESMPFKRFFNDGYKAIPINWDVYKLNSYMNGRIFRFETEYDRISPLIIENDDEDIFSLTPYLSIINGKVTVIK</sequence>
<evidence type="ECO:0000313" key="2">
    <source>
        <dbReference type="EMBL" id="QWQ20913.1"/>
    </source>
</evidence>
<evidence type="ECO:0000313" key="3">
    <source>
        <dbReference type="Proteomes" id="UP000682358"/>
    </source>
</evidence>
<accession>A0AAJ4NIX0</accession>
<reference evidence="2" key="1">
    <citation type="submission" date="2021-06" db="EMBL/GenBank/DDBJ databases">
        <title>Emergence of genetically related NDM-1-producing Providencia rettgeri strains in Argentina.</title>
        <authorList>
            <person name="Pasteran F."/>
            <person name="Meo A."/>
            <person name="Gomez S."/>
            <person name="Derdoy L."/>
            <person name="Albronoz E."/>
            <person name="Faccone D."/>
            <person name="Guerriero L."/>
            <person name="Archuby D."/>
            <person name="Tarzia A."/>
            <person name="Lopez M."/>
            <person name="Corso A."/>
        </authorList>
    </citation>
    <scope>NUCLEOTIDE SEQUENCE</scope>
    <source>
        <strain evidence="2">PreM15628</strain>
    </source>
</reference>
<keyword evidence="1" id="KW-0812">Transmembrane</keyword>
<feature type="transmembrane region" description="Helical" evidence="1">
    <location>
        <begin position="6"/>
        <end position="26"/>
    </location>
</feature>
<name>A0AAJ4NIX0_PRORE</name>
<keyword evidence="1" id="KW-1133">Transmembrane helix</keyword>
<dbReference type="EMBL" id="CP076405">
    <property type="protein sequence ID" value="QWQ20913.1"/>
    <property type="molecule type" value="Genomic_DNA"/>
</dbReference>
<proteinExistence type="predicted"/>
<keyword evidence="1" id="KW-0472">Membrane</keyword>
<evidence type="ECO:0000256" key="1">
    <source>
        <dbReference type="SAM" id="Phobius"/>
    </source>
</evidence>
<dbReference type="RefSeq" id="WP_215954339.1">
    <property type="nucleotide sequence ID" value="NZ_CP076405.1"/>
</dbReference>
<dbReference type="Proteomes" id="UP000682358">
    <property type="component" value="Chromosome"/>
</dbReference>
<organism evidence="2 3">
    <name type="scientific">Providencia rettgeri</name>
    <dbReference type="NCBI Taxonomy" id="587"/>
    <lineage>
        <taxon>Bacteria</taxon>
        <taxon>Pseudomonadati</taxon>
        <taxon>Pseudomonadota</taxon>
        <taxon>Gammaproteobacteria</taxon>
        <taxon>Enterobacterales</taxon>
        <taxon>Morganellaceae</taxon>
        <taxon>Providencia</taxon>
    </lineage>
</organism>
<dbReference type="AlphaFoldDB" id="A0AAJ4NIX0"/>
<protein>
    <submittedName>
        <fullName evidence="2">Uncharacterized protein</fullName>
    </submittedName>
</protein>